<dbReference type="PANTHER" id="PTHR33096:SF1">
    <property type="entry name" value="CXC1-LIKE CYSTEINE CLUSTER ASSOCIATED WITH KDZ TRANSPOSASES DOMAIN-CONTAINING PROTEIN"/>
    <property type="match status" value="1"/>
</dbReference>
<organism evidence="2 3">
    <name type="scientific">Marasmius crinis-equi</name>
    <dbReference type="NCBI Taxonomy" id="585013"/>
    <lineage>
        <taxon>Eukaryota</taxon>
        <taxon>Fungi</taxon>
        <taxon>Dikarya</taxon>
        <taxon>Basidiomycota</taxon>
        <taxon>Agaricomycotina</taxon>
        <taxon>Agaricomycetes</taxon>
        <taxon>Agaricomycetidae</taxon>
        <taxon>Agaricales</taxon>
        <taxon>Marasmiineae</taxon>
        <taxon>Marasmiaceae</taxon>
        <taxon>Marasmius</taxon>
    </lineage>
</organism>
<dbReference type="Proteomes" id="UP001465976">
    <property type="component" value="Unassembled WGS sequence"/>
</dbReference>
<gene>
    <name evidence="2" type="ORF">V5O48_014732</name>
</gene>
<evidence type="ECO:0000256" key="1">
    <source>
        <dbReference type="SAM" id="MobiDB-lite"/>
    </source>
</evidence>
<dbReference type="InterPro" id="IPR040521">
    <property type="entry name" value="KDZ"/>
</dbReference>
<feature type="compositionally biased region" description="Acidic residues" evidence="1">
    <location>
        <begin position="98"/>
        <end position="107"/>
    </location>
</feature>
<reference evidence="2 3" key="1">
    <citation type="submission" date="2024-02" db="EMBL/GenBank/DDBJ databases">
        <title>A draft genome for the cacao thread blight pathogen Marasmius crinis-equi.</title>
        <authorList>
            <person name="Cohen S.P."/>
            <person name="Baruah I.K."/>
            <person name="Amoako-Attah I."/>
            <person name="Bukari Y."/>
            <person name="Meinhardt L.W."/>
            <person name="Bailey B.A."/>
        </authorList>
    </citation>
    <scope>NUCLEOTIDE SEQUENCE [LARGE SCALE GENOMIC DNA]</scope>
    <source>
        <strain evidence="2 3">GH-76</strain>
    </source>
</reference>
<evidence type="ECO:0000313" key="3">
    <source>
        <dbReference type="Proteomes" id="UP001465976"/>
    </source>
</evidence>
<comment type="caution">
    <text evidence="2">The sequence shown here is derived from an EMBL/GenBank/DDBJ whole genome shotgun (WGS) entry which is preliminary data.</text>
</comment>
<evidence type="ECO:0000313" key="2">
    <source>
        <dbReference type="EMBL" id="KAL0567267.1"/>
    </source>
</evidence>
<dbReference type="EMBL" id="JBAHYK010001632">
    <property type="protein sequence ID" value="KAL0567267.1"/>
    <property type="molecule type" value="Genomic_DNA"/>
</dbReference>
<keyword evidence="3" id="KW-1185">Reference proteome</keyword>
<proteinExistence type="predicted"/>
<dbReference type="PANTHER" id="PTHR33096">
    <property type="entry name" value="CXC2 DOMAIN-CONTAINING PROTEIN"/>
    <property type="match status" value="1"/>
</dbReference>
<protein>
    <submittedName>
        <fullName evidence="2">Uncharacterized protein</fullName>
    </submittedName>
</protein>
<name>A0ABR3EWH5_9AGAR</name>
<dbReference type="Pfam" id="PF18758">
    <property type="entry name" value="KDZ"/>
    <property type="match status" value="1"/>
</dbReference>
<sequence length="562" mass="64751">MARLKKTHAINSRNIRGPSHMLLGDATQQPVNGHVKRHKHAEIVNQQRTEKNRIPEEIAQGTAEVLQAENERMVEISMLDNGGMQGRMEAEAGGNEADWSDDEDSDEGGGKEYTELFHNTYELLNKLEYRDHRTRKEKIQLDQAQWEPQLDEMTEAFMDWENRAEYDLECDKEAYLIETPTYVDFDGIWATHQFKMYVGDQYKSSSYIQNGAFPCTALVRKFVISTKLLRMYHHLWARCPRLGIQPFIKSLCNIFRLTFNNHYCVQFSVAYDLYLEIGRRIRKRVATALNRAAPNWRMMNTCPCCQYFVRGEMALIIWMLCCMDGNDSLKRVERREVAYAEDGAKLLGSSRERPDDHIGGEEYMLLHGEVDQWDIKKWRDAAHGSEIESSTPCEEKLKNMNDMHMAKSWSIMQGWFVLLCRHGFLLKGADFVRSGEQTKYPLAIMNHFLRGCEEEAKLLGDDALDGILGVGYDLGCKIRSTVMESPLRPLALSQKLMMLVGILHGHAHQRLCQLVFLLIYVLGAGLENLEGCERYFSKSNALAPTTRHASKFHRRQAIKKYA</sequence>
<feature type="region of interest" description="Disordered" evidence="1">
    <location>
        <begin position="85"/>
        <end position="111"/>
    </location>
</feature>
<accession>A0ABR3EWH5</accession>